<sequence length="159" mass="17352">MRKKMNAVDQAFMASLDAKSNVHQLASGMRFKIVKKVTDTASTKSPNVSDPCSVHYHGSLTNGKVFDSSMDRGHPATFSPSQVIKGWTEALQYMVEGEEWEVYLPPDLAYGTRGAGGVIPPNAALVFKIRLLKVMQGGKPGEDGHRKLEQALSKAYAEL</sequence>
<dbReference type="SUPFAM" id="SSF54534">
    <property type="entry name" value="FKBP-like"/>
    <property type="match status" value="1"/>
</dbReference>
<dbReference type="PANTHER" id="PTHR43811">
    <property type="entry name" value="FKBP-TYPE PEPTIDYL-PROLYL CIS-TRANS ISOMERASE FKPA"/>
    <property type="match status" value="1"/>
</dbReference>
<evidence type="ECO:0000256" key="1">
    <source>
        <dbReference type="ARBA" id="ARBA00000971"/>
    </source>
</evidence>
<dbReference type="InterPro" id="IPR001179">
    <property type="entry name" value="PPIase_FKBP_dom"/>
</dbReference>
<dbReference type="EMBL" id="FR799597">
    <property type="protein sequence ID" value="CBZ32212.1"/>
    <property type="molecule type" value="Genomic_DNA"/>
</dbReference>
<keyword evidence="13" id="KW-1185">Reference proteome</keyword>
<accession>A0A3Q8IB31</accession>
<dbReference type="Proteomes" id="UP000601710">
    <property type="component" value="Chromosome 10"/>
</dbReference>
<dbReference type="Pfam" id="PF00254">
    <property type="entry name" value="FKBP_C"/>
    <property type="match status" value="1"/>
</dbReference>
<evidence type="ECO:0000313" key="12">
    <source>
        <dbReference type="Proteomes" id="UP000008980"/>
    </source>
</evidence>
<dbReference type="InterPro" id="IPR046357">
    <property type="entry name" value="PPIase_dom_sf"/>
</dbReference>
<dbReference type="AlphaFoldDB" id="A0A3Q8IB31"/>
<comment type="similarity">
    <text evidence="2">Belongs to the FKBP-type PPIase family.</text>
</comment>
<name>A0A3Q8IB31_LEIDO</name>
<accession>E9BAD9</accession>
<dbReference type="EC" id="5.2.1.8" evidence="3 7"/>
<gene>
    <name evidence="11" type="ORF">LDBPK_100940</name>
    <name evidence="9" type="ORF">LdCL_100016200</name>
    <name evidence="10" type="ORF">LDHU3_10.1300</name>
</gene>
<evidence type="ECO:0000256" key="2">
    <source>
        <dbReference type="ARBA" id="ARBA00006577"/>
    </source>
</evidence>
<feature type="domain" description="PPIase FKBP-type" evidence="8">
    <location>
        <begin position="49"/>
        <end position="135"/>
    </location>
</feature>
<evidence type="ECO:0000256" key="6">
    <source>
        <dbReference type="ARBA" id="ARBA00023235"/>
    </source>
</evidence>
<evidence type="ECO:0000313" key="10">
    <source>
        <dbReference type="EMBL" id="CAC5428053.1"/>
    </source>
</evidence>
<evidence type="ECO:0000313" key="13">
    <source>
        <dbReference type="Proteomes" id="UP000274082"/>
    </source>
</evidence>
<dbReference type="Proteomes" id="UP000274082">
    <property type="component" value="Chromosome 10"/>
</dbReference>
<dbReference type="EMBL" id="CP029509">
    <property type="protein sequence ID" value="AYU76716.1"/>
    <property type="molecule type" value="Genomic_DNA"/>
</dbReference>
<proteinExistence type="inferred from homology"/>
<dbReference type="Gene3D" id="3.10.50.40">
    <property type="match status" value="1"/>
</dbReference>
<dbReference type="FunFam" id="3.10.50.40:FF:000045">
    <property type="entry name" value="Peptidyl-prolyl cis-trans isomerase"/>
    <property type="match status" value="1"/>
</dbReference>
<dbReference type="EMBL" id="LR812630">
    <property type="protein sequence ID" value="CAC5428053.1"/>
    <property type="molecule type" value="Genomic_DNA"/>
</dbReference>
<dbReference type="VEuPathDB" id="TriTrypDB:LDHU3_10.1300"/>
<reference evidence="9 13" key="4">
    <citation type="journal article" date="2018" name="Sci. Rep.">
        <title>A complete Leishmania donovani reference genome identifies novel genetic variations associated with virulence.</title>
        <authorList>
            <person name="Lypaczewski P."/>
            <person name="Hoshizaki J."/>
            <person name="Zhang W.-W."/>
            <person name="McCall L.-I."/>
            <person name="Torcivia-Rodriguez J."/>
            <person name="Simonyan V."/>
            <person name="Kaur A."/>
            <person name="Dewar K."/>
            <person name="Matlashewski G."/>
        </authorList>
    </citation>
    <scope>NUCLEOTIDE SEQUENCE [LARGE SCALE GENOMIC DNA]</scope>
    <source>
        <strain evidence="9 13">LdCL</strain>
    </source>
</reference>
<evidence type="ECO:0000313" key="11">
    <source>
        <dbReference type="EMBL" id="CBZ32212.1"/>
    </source>
</evidence>
<protein>
    <recommendedName>
        <fullName evidence="3 7">peptidylprolyl isomerase</fullName>
        <ecNumber evidence="3 7">5.2.1.8</ecNumber>
    </recommendedName>
</protein>
<dbReference type="VEuPathDB" id="TriTrypDB:LdBPK_100940.1"/>
<dbReference type="OMA" id="DLAWGKR"/>
<reference evidence="11" key="2">
    <citation type="submission" date="2011-01" db="EMBL/GenBank/DDBJ databases">
        <authorList>
            <person name="Zhao B.P."/>
            <person name="Ren Z.A."/>
            <person name="Li C.D."/>
        </authorList>
    </citation>
    <scope>NUCLEOTIDE SEQUENCE</scope>
    <source>
        <strain evidence="11">BPK282A1</strain>
    </source>
</reference>
<evidence type="ECO:0000313" key="9">
    <source>
        <dbReference type="EMBL" id="AYU76716.1"/>
    </source>
</evidence>
<reference evidence="10" key="5">
    <citation type="submission" date="2020-06" db="EMBL/GenBank/DDBJ databases">
        <authorList>
            <person name="Camacho E."/>
            <person name="Gonzalez-de la Fuente S."/>
            <person name="Rastrojo A."/>
            <person name="Peiro-Pastor R."/>
            <person name="Solana JC."/>
            <person name="Tabera L."/>
            <person name="Gamarro F."/>
            <person name="Carrasco-Ramiro F."/>
            <person name="Requena JM."/>
            <person name="Aguado B."/>
        </authorList>
    </citation>
    <scope>NUCLEOTIDE SEQUENCE</scope>
</reference>
<reference evidence="12" key="3">
    <citation type="submission" date="2011-02" db="EMBL/GenBank/DDBJ databases">
        <title>Whole genome sequencing of Leishmania donovani clinical lines reveals dynamic variation related to drug resistance.</title>
        <authorList>
            <person name="Downing T."/>
            <person name="Imamura H."/>
            <person name="Sanders M."/>
            <person name="Decuypere S."/>
            <person name="Hertz-Fowler C."/>
            <person name="Clark T.G."/>
            <person name="Rijal S."/>
            <person name="Sundar S."/>
            <person name="Quail M.A."/>
            <person name="De Doncker S."/>
            <person name="Maes I."/>
            <person name="Vanaerschot M."/>
            <person name="Stark O."/>
            <person name="Schonian G."/>
            <person name="Dujardin J.C."/>
            <person name="Berriman M."/>
        </authorList>
    </citation>
    <scope>NUCLEOTIDE SEQUENCE [LARGE SCALE GENOMIC DNA]</scope>
    <source>
        <strain evidence="12">BPK282A1</strain>
    </source>
</reference>
<dbReference type="PROSITE" id="PS50059">
    <property type="entry name" value="FKBP_PPIASE"/>
    <property type="match status" value="1"/>
</dbReference>
<dbReference type="KEGG" id="ldo:LDBPK_100940"/>
<reference evidence="11 12" key="1">
    <citation type="journal article" date="2011" name="Genome Res.">
        <title>Whole genome sequencing of multiple Leishmania donovani clinical isolates provides insights into population structure and mechanisms of drug resistance.</title>
        <authorList>
            <person name="Downing T."/>
            <person name="Imamura H."/>
            <person name="Decuypere S."/>
            <person name="Clark T.G."/>
            <person name="Coombs G.H."/>
            <person name="Cotton J.A."/>
            <person name="Hilley J.D."/>
            <person name="de Doncker S."/>
            <person name="Maes I."/>
            <person name="Mottram J.C."/>
            <person name="Quail M.A."/>
            <person name="Rijal S."/>
            <person name="Sanders M."/>
            <person name="Schonian G."/>
            <person name="Stark O."/>
            <person name="Sundar S."/>
            <person name="Vanaerschot M."/>
            <person name="Hertz-Fowler C."/>
            <person name="Dujardin J.C."/>
            <person name="Berriman M."/>
        </authorList>
    </citation>
    <scope>NUCLEOTIDE SEQUENCE [LARGE SCALE GENOMIC DNA]</scope>
    <source>
        <strain evidence="11 12">BPK282A1</strain>
    </source>
</reference>
<dbReference type="RefSeq" id="XP_003858930.1">
    <property type="nucleotide sequence ID" value="XM_003858882.1"/>
</dbReference>
<comment type="catalytic activity">
    <reaction evidence="1 7">
        <text>[protein]-peptidylproline (omega=180) = [protein]-peptidylproline (omega=0)</text>
        <dbReference type="Rhea" id="RHEA:16237"/>
        <dbReference type="Rhea" id="RHEA-COMP:10747"/>
        <dbReference type="Rhea" id="RHEA-COMP:10748"/>
        <dbReference type="ChEBI" id="CHEBI:83833"/>
        <dbReference type="ChEBI" id="CHEBI:83834"/>
        <dbReference type="EC" id="5.2.1.8"/>
    </reaction>
</comment>
<keyword evidence="4" id="KW-0732">Signal</keyword>
<dbReference type="PANTHER" id="PTHR43811:SF19">
    <property type="entry name" value="39 KDA FK506-BINDING NUCLEAR PROTEIN"/>
    <property type="match status" value="1"/>
</dbReference>
<dbReference type="GeneID" id="13389301"/>
<keyword evidence="5 7" id="KW-0697">Rotamase</keyword>
<organism evidence="9 13">
    <name type="scientific">Leishmania donovani</name>
    <dbReference type="NCBI Taxonomy" id="5661"/>
    <lineage>
        <taxon>Eukaryota</taxon>
        <taxon>Discoba</taxon>
        <taxon>Euglenozoa</taxon>
        <taxon>Kinetoplastea</taxon>
        <taxon>Metakinetoplastina</taxon>
        <taxon>Trypanosomatida</taxon>
        <taxon>Trypanosomatidae</taxon>
        <taxon>Leishmaniinae</taxon>
        <taxon>Leishmania</taxon>
    </lineage>
</organism>
<evidence type="ECO:0000256" key="4">
    <source>
        <dbReference type="ARBA" id="ARBA00022729"/>
    </source>
</evidence>
<dbReference type="GO" id="GO:0003755">
    <property type="term" value="F:peptidyl-prolyl cis-trans isomerase activity"/>
    <property type="evidence" value="ECO:0007669"/>
    <property type="project" value="UniProtKB-KW"/>
</dbReference>
<evidence type="ECO:0000259" key="8">
    <source>
        <dbReference type="PROSITE" id="PS50059"/>
    </source>
</evidence>
<keyword evidence="6 7" id="KW-0413">Isomerase</keyword>
<evidence type="ECO:0000256" key="3">
    <source>
        <dbReference type="ARBA" id="ARBA00013194"/>
    </source>
</evidence>
<dbReference type="OrthoDB" id="1902587at2759"/>
<dbReference type="VEuPathDB" id="TriTrypDB:LdCL_100016200"/>
<dbReference type="SMR" id="A0A3Q8IB31"/>
<dbReference type="Proteomes" id="UP000008980">
    <property type="component" value="Chromosome 10"/>
</dbReference>
<evidence type="ECO:0000256" key="7">
    <source>
        <dbReference type="PROSITE-ProRule" id="PRU00277"/>
    </source>
</evidence>
<evidence type="ECO:0000256" key="5">
    <source>
        <dbReference type="ARBA" id="ARBA00023110"/>
    </source>
</evidence>